<name>A0AA35SPN0_GEOBA</name>
<dbReference type="GO" id="GO:0003682">
    <property type="term" value="F:chromatin binding"/>
    <property type="evidence" value="ECO:0007669"/>
    <property type="project" value="TreeGrafter"/>
</dbReference>
<evidence type="ECO:0000313" key="2">
    <source>
        <dbReference type="EMBL" id="CAI8032611.1"/>
    </source>
</evidence>
<evidence type="ECO:0000313" key="3">
    <source>
        <dbReference type="Proteomes" id="UP001174909"/>
    </source>
</evidence>
<dbReference type="EMBL" id="CASHTH010002611">
    <property type="protein sequence ID" value="CAI8032611.1"/>
    <property type="molecule type" value="Genomic_DNA"/>
</dbReference>
<feature type="region of interest" description="Disordered" evidence="1">
    <location>
        <begin position="1"/>
        <end position="44"/>
    </location>
</feature>
<gene>
    <name evidence="2" type="ORF">GBAR_LOCUS18428</name>
</gene>
<keyword evidence="3" id="KW-1185">Reference proteome</keyword>
<dbReference type="AlphaFoldDB" id="A0AA35SPN0"/>
<proteinExistence type="predicted"/>
<feature type="compositionally biased region" description="Polar residues" evidence="1">
    <location>
        <begin position="21"/>
        <end position="31"/>
    </location>
</feature>
<dbReference type="Gene3D" id="1.20.5.170">
    <property type="match status" value="1"/>
</dbReference>
<protein>
    <submittedName>
        <fullName evidence="2">Uncharacterized protein</fullName>
    </submittedName>
</protein>
<feature type="region of interest" description="Disordered" evidence="1">
    <location>
        <begin position="206"/>
        <end position="312"/>
    </location>
</feature>
<accession>A0AA35SPN0</accession>
<reference evidence="2" key="1">
    <citation type="submission" date="2023-03" db="EMBL/GenBank/DDBJ databases">
        <authorList>
            <person name="Steffen K."/>
            <person name="Cardenas P."/>
        </authorList>
    </citation>
    <scope>NUCLEOTIDE SEQUENCE</scope>
</reference>
<dbReference type="GO" id="GO:0072487">
    <property type="term" value="C:MSL complex"/>
    <property type="evidence" value="ECO:0007669"/>
    <property type="project" value="InterPro"/>
</dbReference>
<feature type="compositionally biased region" description="Polar residues" evidence="1">
    <location>
        <begin position="223"/>
        <end position="234"/>
    </location>
</feature>
<comment type="caution">
    <text evidence="2">The sequence shown here is derived from an EMBL/GenBank/DDBJ whole genome shotgun (WGS) entry which is preliminary data.</text>
</comment>
<dbReference type="InterPro" id="IPR026711">
    <property type="entry name" value="Msl-1"/>
</dbReference>
<dbReference type="PANTHER" id="PTHR21656:SF2">
    <property type="entry name" value="MALE-SPECIFIC LETHAL 1 HOMOLOG"/>
    <property type="match status" value="1"/>
</dbReference>
<evidence type="ECO:0000256" key="1">
    <source>
        <dbReference type="SAM" id="MobiDB-lite"/>
    </source>
</evidence>
<sequence>MRERIVCGPQTMSMPGPDTLEQASGPATNGDGQLLPPGQSEEAPVATGITPYPSPLSTFLTRSELVPFVLELEKSLLVSREHDYAKAPDRLAVLQATALLERRSDGAITHNSGSGVEATTESSRAEQCEELLNCCGELGRLRRSALLCSDENATSRHLRAVVGLQASLIREQQEQIYTKDRELASIRRDRDQLEARLERMERRLAVHQKRNTITAPSFHDSESTPTSASSPQSVTRRHSRTESLIMSERHVRSRSASLERTRNRLRHQQLSSTASATPVSQDERKSARKRLRIEDSRTTTPEPIPVKRVRKPPKLMEMRTSVEYAGLGLLPVQDGLAPSPNC</sequence>
<organism evidence="2 3">
    <name type="scientific">Geodia barretti</name>
    <name type="common">Barrett's horny sponge</name>
    <dbReference type="NCBI Taxonomy" id="519541"/>
    <lineage>
        <taxon>Eukaryota</taxon>
        <taxon>Metazoa</taxon>
        <taxon>Porifera</taxon>
        <taxon>Demospongiae</taxon>
        <taxon>Heteroscleromorpha</taxon>
        <taxon>Tetractinellida</taxon>
        <taxon>Astrophorina</taxon>
        <taxon>Geodiidae</taxon>
        <taxon>Geodia</taxon>
    </lineage>
</organism>
<dbReference type="Proteomes" id="UP001174909">
    <property type="component" value="Unassembled WGS sequence"/>
</dbReference>
<dbReference type="PANTHER" id="PTHR21656">
    <property type="entry name" value="MALE-SPECIFIC LETHAL-1 PROTEIN"/>
    <property type="match status" value="1"/>
</dbReference>
<feature type="compositionally biased region" description="Polar residues" evidence="1">
    <location>
        <begin position="268"/>
        <end position="280"/>
    </location>
</feature>